<feature type="domain" description="Anaphylatoxin-like" evidence="14">
    <location>
        <begin position="690"/>
        <end position="725"/>
    </location>
</feature>
<keyword evidence="7 13" id="KW-0732">Signal</keyword>
<evidence type="ECO:0000256" key="7">
    <source>
        <dbReference type="ARBA" id="ARBA00022729"/>
    </source>
</evidence>
<dbReference type="SMART" id="SM01360">
    <property type="entry name" value="A2M"/>
    <property type="match status" value="1"/>
</dbReference>
<dbReference type="Pfam" id="PF07678">
    <property type="entry name" value="TED_complement"/>
    <property type="match status" value="1"/>
</dbReference>
<dbReference type="InterPro" id="IPR018081">
    <property type="entry name" value="Anaphylatoxin_comp_syst"/>
</dbReference>
<dbReference type="Pfam" id="PF07703">
    <property type="entry name" value="A2M_BRD"/>
    <property type="match status" value="1"/>
</dbReference>
<dbReference type="Pfam" id="PF17791">
    <property type="entry name" value="MG3"/>
    <property type="match status" value="1"/>
</dbReference>
<dbReference type="Pfam" id="PF01759">
    <property type="entry name" value="NTR"/>
    <property type="match status" value="1"/>
</dbReference>
<dbReference type="GO" id="GO:0006954">
    <property type="term" value="P:inflammatory response"/>
    <property type="evidence" value="ECO:0007669"/>
    <property type="project" value="InterPro"/>
</dbReference>
<dbReference type="InterPro" id="IPR035815">
    <property type="entry name" value="NTR_complement_C3"/>
</dbReference>
<dbReference type="GO" id="GO:0006956">
    <property type="term" value="P:complement activation"/>
    <property type="evidence" value="ECO:0007669"/>
    <property type="project" value="InterPro"/>
</dbReference>
<dbReference type="Gene3D" id="2.20.130.20">
    <property type="match status" value="1"/>
</dbReference>
<dbReference type="Pfam" id="PF00207">
    <property type="entry name" value="A2M"/>
    <property type="match status" value="1"/>
</dbReference>
<sequence>MGRGTVRMEVKLLFLTVVLLSSPLLTLCDPLFVLSAPNLLRVGSSENLFVEAQDYSGGDLDVKIIVKNHPKKDKEILSQSVKLTSKKNFQILTDIKIPDDQNLFSDDPLEKQYVYLQAQFPSVTLEKVVLLSFQSGYIFVQTDKPIYTPASTVQYRIFSLTPNLEPLSQSGITVEIMNPQDITVSSEKIFPVKGMKSGKYAIPEMASPGIWKVVTLFSNTPQKKFTADFEVKEYVLPTFEVKLKPSKSFFYVRDQSLTVDIEANHCLIGQRGNKSKYFVVFGVMEDEKKTSIPASLQKVQIVTGKGTAELTNQMITETFPNINQLVGRSIYVSVSLLTESGSEMVEAERRGIQIVTSPYTIHFKKTPHFFKPGMPFDVSVYVTNPDQTPAVNVGVEVNPGGVRGQTRDNGIAKVTVNTPGGSPTLDITAKTKDPDIKDENQQAVKKMTAQAYIPKGGSNNYLHIGIDAVELQIGDPMKVNLNTGRSPGVKDQDYTYMILSKGQIVQADRFKRQGQSLVTLPVTVTKDMVPSFRFVAYYHVGPSEVVSDSVWVDVKDTCMGTLQIEVKEKMNIYGTGDEVKLQITGDHGAKVGLVVVDKAVQVLNKNRLTQTQIWDVIEKHDTGCTAGGGRDSMGVFTDAGLMFVSNGAGGTNTRIMSECPKTSKRKRRAESLLQITRTLAGKYSGELKQCCVDGMRDNKLGYTCERRATYVVDGQACVKAFLDCCNQMKARKNTKDEEEEMVLARSDDDDDYYTDSEEITSRTQFPESWLWEEIDLCDKCPTTATEKVIYLKDSITTWQILAVSLSPTLGICVAEPVEMIVFKHLFIDLKMPYSAVRGEQLEIKAIIHNYTPKKQKVRVEFMETEDVCSFASKKGKYRTTVSVEKGSSIAVSYVIIPMTLGNHMIEVKASAYEAFYTDGVRKPLKVVSEGVLISLQRENVELNPVKNGEKPVLLKGDIPADRVPDTPANTYISIAGEEIAQTVEQAISGDFMGRLIVQPSGCGEQNMIYMTLPLIATHYLDSTNQWAAVGMERRNDAINHISTGYQRQLGYRKPDGSYAAWIDRPSSTWLTAYVAKVLAMANNLVIIEENVICSALKWLVLHKQLPDGSFKEESAVIHGEMVGDVRGKDADASLTAFVVIAMQEARDICAESVGSLHESIRKAVSFLEGRLPQLTNPYAVAMTSYAMANANKLNKDILMKRSSQLEAGRSWTVSGQHHHSLEATAYAVLALVKDKDFDKAGEAVHWLNRQQSHYGGSGTTQATIMVFQAVAEYRTQVKDRQNFNLDVELSVAGRSKPVRYTIKRENAHLTRSDRVDINQEFNVTAKGTGTATLSVLTLYYARPVEKKSDCTFFDLTVKMEKDNEAKQGVIETFKITMDFYFKSDTTDATMTILDIGIPTGFTVETRDLEELSRGKERYIQKFEMDKVLSERGSLILYLDTVLRKETQRIAFRMNKILNVGLLQPAAVTIYEYYSPNARCTKFFHPERTDGAISRLCKGELCQCAEENCSYQKKTGVGDDERFNKACEAGMDYVYKVTVAGSDLKQDSDIYDLKVDQVLKEGTDVDVEGKVRPFLARPSCRNHLGLVEGKSYLIMGRSVDLPELGGSLQYILGEQTWIEYWPTRAESQTPEHRQRYIGISDLQNSLLKEGCAT</sequence>
<evidence type="ECO:0000256" key="13">
    <source>
        <dbReference type="SAM" id="SignalP"/>
    </source>
</evidence>
<dbReference type="SMART" id="SM00104">
    <property type="entry name" value="ANATO"/>
    <property type="match status" value="1"/>
</dbReference>
<reference evidence="16" key="2">
    <citation type="submission" date="2025-09" db="UniProtKB">
        <authorList>
            <consortium name="Ensembl"/>
        </authorList>
    </citation>
    <scope>IDENTIFICATION</scope>
</reference>
<dbReference type="SUPFAM" id="SSF47686">
    <property type="entry name" value="Anaphylotoxins (complement system)"/>
    <property type="match status" value="1"/>
</dbReference>
<dbReference type="InterPro" id="IPR041555">
    <property type="entry name" value="MG3"/>
</dbReference>
<dbReference type="InterPro" id="IPR019742">
    <property type="entry name" value="MacrogloblnA2_CS"/>
</dbReference>
<dbReference type="InterPro" id="IPR018933">
    <property type="entry name" value="Netrin_module_non-TIMP"/>
</dbReference>
<evidence type="ECO:0000256" key="6">
    <source>
        <dbReference type="ARBA" id="ARBA00022690"/>
    </source>
</evidence>
<dbReference type="SUPFAM" id="SSF49410">
    <property type="entry name" value="Alpha-macroglobulin receptor domain"/>
    <property type="match status" value="1"/>
</dbReference>
<dbReference type="FunFam" id="1.20.91.20:FF:000001">
    <property type="entry name" value="Complement C3"/>
    <property type="match status" value="1"/>
</dbReference>
<dbReference type="FunFam" id="2.60.40.10:FF:000155">
    <property type="entry name" value="complement C3 isoform X1"/>
    <property type="match status" value="1"/>
</dbReference>
<dbReference type="SMART" id="SM01419">
    <property type="entry name" value="Thiol-ester_cl"/>
    <property type="match status" value="1"/>
</dbReference>
<dbReference type="Gene3D" id="1.50.10.20">
    <property type="match status" value="1"/>
</dbReference>
<evidence type="ECO:0000259" key="14">
    <source>
        <dbReference type="PROSITE" id="PS01178"/>
    </source>
</evidence>
<protein>
    <recommendedName>
        <fullName evidence="3">Complement C3</fullName>
    </recommendedName>
</protein>
<dbReference type="SUPFAM" id="SSF48239">
    <property type="entry name" value="Terpenoid cyclases/Protein prenyltransferases"/>
    <property type="match status" value="1"/>
</dbReference>
<dbReference type="InterPro" id="IPR013783">
    <property type="entry name" value="Ig-like_fold"/>
</dbReference>
<name>A0A673L9Z1_9TELE</name>
<keyword evidence="4" id="KW-0964">Secreted</keyword>
<dbReference type="InterPro" id="IPR009048">
    <property type="entry name" value="A-macroglobulin_rcpt-bd"/>
</dbReference>
<dbReference type="InterPro" id="IPR008930">
    <property type="entry name" value="Terpenoid_cyclase/PrenylTrfase"/>
</dbReference>
<dbReference type="CDD" id="cd02896">
    <property type="entry name" value="complement_C3_C4_C5"/>
    <property type="match status" value="1"/>
</dbReference>
<dbReference type="Pfam" id="PF01821">
    <property type="entry name" value="ANATO"/>
    <property type="match status" value="1"/>
</dbReference>
<dbReference type="InterPro" id="IPR040839">
    <property type="entry name" value="MG4"/>
</dbReference>
<evidence type="ECO:0000256" key="8">
    <source>
        <dbReference type="ARBA" id="ARBA00022900"/>
    </source>
</evidence>
<gene>
    <name evidence="16" type="primary">LOC107749247</name>
</gene>
<dbReference type="PANTHER" id="PTHR11412">
    <property type="entry name" value="MACROGLOBULIN / COMPLEMENT"/>
    <property type="match status" value="1"/>
</dbReference>
<dbReference type="FunFam" id="1.50.10.20:FF:000008">
    <property type="entry name" value="Complement C3"/>
    <property type="match status" value="1"/>
</dbReference>
<evidence type="ECO:0000313" key="17">
    <source>
        <dbReference type="Proteomes" id="UP000472270"/>
    </source>
</evidence>
<dbReference type="SMART" id="SM01361">
    <property type="entry name" value="A2M_recep"/>
    <property type="match status" value="1"/>
</dbReference>
<dbReference type="CDD" id="cd03583">
    <property type="entry name" value="NTR_complement_C3"/>
    <property type="match status" value="1"/>
</dbReference>
<dbReference type="Gene3D" id="2.60.120.1540">
    <property type="match status" value="1"/>
</dbReference>
<comment type="subcellular location">
    <subcellularLocation>
        <location evidence="1">Secreted</location>
    </subcellularLocation>
</comment>
<comment type="similarity">
    <text evidence="2">Belongs to the protease inhibitor I39 (alpha-2-macroglobulin) family.</text>
</comment>
<dbReference type="SUPFAM" id="SSF50242">
    <property type="entry name" value="TIMP-like"/>
    <property type="match status" value="1"/>
</dbReference>
<dbReference type="GO" id="GO:0004867">
    <property type="term" value="F:serine-type endopeptidase inhibitor activity"/>
    <property type="evidence" value="ECO:0007669"/>
    <property type="project" value="UniProtKB-KW"/>
</dbReference>
<keyword evidence="5" id="KW-0165">Cleavage on pair of basic residues</keyword>
<dbReference type="InterPro" id="IPR011625">
    <property type="entry name" value="A2M_N_BRD"/>
</dbReference>
<dbReference type="InterPro" id="IPR011626">
    <property type="entry name" value="Alpha-macroglobulin_TED"/>
</dbReference>
<keyword evidence="8" id="KW-0722">Serine protease inhibitor</keyword>
<evidence type="ECO:0000256" key="9">
    <source>
        <dbReference type="ARBA" id="ARBA00022966"/>
    </source>
</evidence>
<evidence type="ECO:0000256" key="5">
    <source>
        <dbReference type="ARBA" id="ARBA00022685"/>
    </source>
</evidence>
<dbReference type="InterPro" id="IPR002890">
    <property type="entry name" value="MG2"/>
</dbReference>
<dbReference type="PRINTS" id="PR00004">
    <property type="entry name" value="ANAPHYLATOXN"/>
</dbReference>
<evidence type="ECO:0000256" key="11">
    <source>
        <dbReference type="ARBA" id="ARBA00023180"/>
    </source>
</evidence>
<dbReference type="Proteomes" id="UP000472270">
    <property type="component" value="Unassembled WGS sequence"/>
</dbReference>
<dbReference type="PROSITE" id="PS01178">
    <property type="entry name" value="ANAPHYLATOXIN_2"/>
    <property type="match status" value="1"/>
</dbReference>
<dbReference type="Gene3D" id="2.60.40.690">
    <property type="entry name" value="Alpha-macroglobulin, receptor-binding domain"/>
    <property type="match status" value="1"/>
</dbReference>
<dbReference type="PANTHER" id="PTHR11412:SF81">
    <property type="entry name" value="COMPLEMENT C3"/>
    <property type="match status" value="1"/>
</dbReference>
<evidence type="ECO:0000256" key="12">
    <source>
        <dbReference type="ARBA" id="ARBA00093364"/>
    </source>
</evidence>
<dbReference type="FunFam" id="2.40.50.120:FF:000013">
    <property type="entry name" value="Complement C3"/>
    <property type="match status" value="1"/>
</dbReference>
<dbReference type="SMART" id="SM01359">
    <property type="entry name" value="A2M_N_2"/>
    <property type="match status" value="1"/>
</dbReference>
<proteinExistence type="inferred from homology"/>
<dbReference type="GO" id="GO:0005615">
    <property type="term" value="C:extracellular space"/>
    <property type="evidence" value="ECO:0007669"/>
    <property type="project" value="InterPro"/>
</dbReference>
<dbReference type="InterPro" id="IPR001840">
    <property type="entry name" value="Anaphylatoxn_comp_syst_dom"/>
</dbReference>
<keyword evidence="10" id="KW-1015">Disulfide bond</keyword>
<dbReference type="InterPro" id="IPR008993">
    <property type="entry name" value="TIMP-like_OB-fold"/>
</dbReference>
<evidence type="ECO:0000259" key="15">
    <source>
        <dbReference type="PROSITE" id="PS50189"/>
    </source>
</evidence>
<dbReference type="Gene3D" id="2.40.50.120">
    <property type="match status" value="1"/>
</dbReference>
<feature type="chain" id="PRO_5025471781" description="Complement C3" evidence="13">
    <location>
        <begin position="29"/>
        <end position="1652"/>
    </location>
</feature>
<dbReference type="Pfam" id="PF17789">
    <property type="entry name" value="MG4"/>
    <property type="match status" value="1"/>
</dbReference>
<dbReference type="Ensembl" id="ENSSRHT00000075930.1">
    <property type="protein sequence ID" value="ENSSRHP00000073915.1"/>
    <property type="gene ID" value="ENSSRHG00000036026.1"/>
</dbReference>
<evidence type="ECO:0000256" key="1">
    <source>
        <dbReference type="ARBA" id="ARBA00004613"/>
    </source>
</evidence>
<dbReference type="InterPro" id="IPR041425">
    <property type="entry name" value="C3/4/5_MG1"/>
</dbReference>
<dbReference type="PROSITE" id="PS00477">
    <property type="entry name" value="ALPHA_2_MACROGLOBULIN"/>
    <property type="match status" value="1"/>
</dbReference>
<organism evidence="16 17">
    <name type="scientific">Sinocyclocheilus rhinocerous</name>
    <dbReference type="NCBI Taxonomy" id="307959"/>
    <lineage>
        <taxon>Eukaryota</taxon>
        <taxon>Metazoa</taxon>
        <taxon>Chordata</taxon>
        <taxon>Craniata</taxon>
        <taxon>Vertebrata</taxon>
        <taxon>Euteleostomi</taxon>
        <taxon>Actinopterygii</taxon>
        <taxon>Neopterygii</taxon>
        <taxon>Teleostei</taxon>
        <taxon>Ostariophysi</taxon>
        <taxon>Cypriniformes</taxon>
        <taxon>Cyprinidae</taxon>
        <taxon>Cyprininae</taxon>
        <taxon>Sinocyclocheilus</taxon>
    </lineage>
</organism>
<keyword evidence="6" id="KW-0646">Protease inhibitor</keyword>
<evidence type="ECO:0000256" key="4">
    <source>
        <dbReference type="ARBA" id="ARBA00022525"/>
    </source>
</evidence>
<dbReference type="InterPro" id="IPR001134">
    <property type="entry name" value="Netrin_domain"/>
</dbReference>
<dbReference type="InterPro" id="IPR001599">
    <property type="entry name" value="Macroglobln_a2"/>
</dbReference>
<dbReference type="Pfam" id="PF17790">
    <property type="entry name" value="MG1"/>
    <property type="match status" value="1"/>
</dbReference>
<reference evidence="16" key="1">
    <citation type="submission" date="2025-08" db="UniProtKB">
        <authorList>
            <consortium name="Ensembl"/>
        </authorList>
    </citation>
    <scope>IDENTIFICATION</scope>
</reference>
<dbReference type="Gene3D" id="1.20.91.20">
    <property type="entry name" value="Anaphylotoxins (complement system)"/>
    <property type="match status" value="1"/>
</dbReference>
<dbReference type="Pfam" id="PF07677">
    <property type="entry name" value="A2M_recep"/>
    <property type="match status" value="1"/>
</dbReference>
<dbReference type="Pfam" id="PF01835">
    <property type="entry name" value="MG2"/>
    <property type="match status" value="1"/>
</dbReference>
<evidence type="ECO:0000313" key="16">
    <source>
        <dbReference type="Ensembl" id="ENSSRHP00000073915.1"/>
    </source>
</evidence>
<dbReference type="InterPro" id="IPR036595">
    <property type="entry name" value="A-macroglobulin_rcpt-bd_sf"/>
</dbReference>
<dbReference type="Gene3D" id="2.60.40.10">
    <property type="entry name" value="Immunoglobulins"/>
    <property type="match status" value="2"/>
</dbReference>
<dbReference type="FunFam" id="2.60.40.1940:FF:000001">
    <property type="entry name" value="Complement component C3"/>
    <property type="match status" value="1"/>
</dbReference>
<accession>A0A673L9Z1</accession>
<feature type="domain" description="NTR" evidence="15">
    <location>
        <begin position="1508"/>
        <end position="1650"/>
    </location>
</feature>
<feature type="signal peptide" evidence="13">
    <location>
        <begin position="1"/>
        <end position="28"/>
    </location>
</feature>
<evidence type="ECO:0000256" key="3">
    <source>
        <dbReference type="ARBA" id="ARBA00017018"/>
    </source>
</evidence>
<keyword evidence="9" id="KW-0882">Thioester bond</keyword>
<dbReference type="Gene3D" id="6.20.50.160">
    <property type="match status" value="1"/>
</dbReference>
<dbReference type="CDD" id="cd00017">
    <property type="entry name" value="ANATO"/>
    <property type="match status" value="1"/>
</dbReference>
<dbReference type="Gene3D" id="2.60.40.1940">
    <property type="match status" value="1"/>
</dbReference>
<dbReference type="Pfam" id="PF21308">
    <property type="entry name" value="C3_CUB2"/>
    <property type="match status" value="1"/>
</dbReference>
<evidence type="ECO:0000256" key="10">
    <source>
        <dbReference type="ARBA" id="ARBA00023157"/>
    </source>
</evidence>
<keyword evidence="11" id="KW-0325">Glycoprotein</keyword>
<dbReference type="InterPro" id="IPR047565">
    <property type="entry name" value="Alpha-macroglob_thiol-ester_cl"/>
</dbReference>
<keyword evidence="17" id="KW-1185">Reference proteome</keyword>
<dbReference type="PROSITE" id="PS01177">
    <property type="entry name" value="ANAPHYLATOXIN_1"/>
    <property type="match status" value="1"/>
</dbReference>
<dbReference type="FunFam" id="2.60.40.1930:FF:000001">
    <property type="entry name" value="CD109 isoform 3"/>
    <property type="match status" value="1"/>
</dbReference>
<comment type="function">
    <text evidence="12">Mediator of local inflammatory process released following cleavage by C3 convertase. Acts by binding to its receptor, C3AR1, activating G protein-coupled receptor signaling, promoting the phosphorylation, ARRB2-mediated internalization and endocytosis of C3AR1. C3a anaphylatoxin stimulates the activation of immune cells such as mast cells and basophilic leukocytes to release inflammation agents, such as cytokines, chemokines and histamine, which promote inflammation development. Also acts as potent chemoattractant for the migration of macrophages and neutrophils to the inflamed tissues, resulting in neutralization of the inflammatory triggers by multiple ways, such as phagocytosis and generation of reactive oxidants.</text>
</comment>
<dbReference type="FunFam" id="2.60.40.1930:FF:000008">
    <property type="entry name" value="Complement C3"/>
    <property type="match status" value="1"/>
</dbReference>
<dbReference type="FunFam" id="2.20.130.20:FF:000001">
    <property type="entry name" value="Complement C3"/>
    <property type="match status" value="1"/>
</dbReference>
<dbReference type="InterPro" id="IPR050473">
    <property type="entry name" value="A2M/Complement_sys"/>
</dbReference>
<dbReference type="InterPro" id="IPR048848">
    <property type="entry name" value="C3_CUB2"/>
</dbReference>
<dbReference type="SMART" id="SM00643">
    <property type="entry name" value="C345C"/>
    <property type="match status" value="1"/>
</dbReference>
<evidence type="ECO:0000256" key="2">
    <source>
        <dbReference type="ARBA" id="ARBA00010952"/>
    </source>
</evidence>
<dbReference type="Gene3D" id="2.60.40.1930">
    <property type="match status" value="3"/>
</dbReference>
<dbReference type="PROSITE" id="PS50189">
    <property type="entry name" value="NTR"/>
    <property type="match status" value="1"/>
</dbReference>
<dbReference type="InterPro" id="IPR000020">
    <property type="entry name" value="Anaphylatoxin/fibulin"/>
</dbReference>